<reference evidence="2" key="1">
    <citation type="submission" date="2017-09" db="EMBL/GenBank/DDBJ databases">
        <authorList>
            <person name="Varghese N."/>
            <person name="Submissions S."/>
        </authorList>
    </citation>
    <scope>NUCLEOTIDE SEQUENCE [LARGE SCALE GENOMIC DNA]</scope>
    <source>
        <strain evidence="2">CGMCC 1.12803</strain>
    </source>
</reference>
<evidence type="ECO:0000313" key="1">
    <source>
        <dbReference type="EMBL" id="SOD20344.1"/>
    </source>
</evidence>
<dbReference type="OrthoDB" id="3251881at2"/>
<dbReference type="RefSeq" id="WP_097133853.1">
    <property type="nucleotide sequence ID" value="NZ_OCMT01000005.1"/>
</dbReference>
<dbReference type="AlphaFoldDB" id="A0A286AEL9"/>
<accession>A0A286AEL9</accession>
<organism evidence="1 2">
    <name type="scientific">Pedobacter xixiisoli</name>
    <dbReference type="NCBI Taxonomy" id="1476464"/>
    <lineage>
        <taxon>Bacteria</taxon>
        <taxon>Pseudomonadati</taxon>
        <taxon>Bacteroidota</taxon>
        <taxon>Sphingobacteriia</taxon>
        <taxon>Sphingobacteriales</taxon>
        <taxon>Sphingobacteriaceae</taxon>
        <taxon>Pedobacter</taxon>
    </lineage>
</organism>
<evidence type="ECO:0000313" key="2">
    <source>
        <dbReference type="Proteomes" id="UP000219281"/>
    </source>
</evidence>
<protein>
    <recommendedName>
        <fullName evidence="3">Lipopolysaccharide biosynthesis protein</fullName>
    </recommendedName>
</protein>
<gene>
    <name evidence="1" type="ORF">SAMN06297358_4060</name>
</gene>
<evidence type="ECO:0008006" key="3">
    <source>
        <dbReference type="Google" id="ProtNLM"/>
    </source>
</evidence>
<sequence length="342" mass="40965">MTLGNKLSGKNIIFFSVQTFNLEKEIKRKLEELGAKVSYFDERPSNSNFTKGIIRLKRDLYQKKIDNYYKSILIDTKDEHFDFLFVNRGEVIPAFFLMEFKKLHANCEFIFYTWDSFTNHVHPTTILEHFDRKLTFDPEDATKFNINFRPLFYLDAFKNLSSEKIENDILFLGTAHSDRYKISSEIKNWAVAHKLTMFCYYYMHGRFVYLYKRLFDKTFKQFDYRKLSFTSLTLTDIVSLYQKSNVVLDINHPHQKGLTMRTFEAIGAKKKLITTNKEIAKFPFYSENNVEIINRDNVELNERFFKSDYQPVDEEIYQKLTLEGWLYNIFVDNEAEFWNQCK</sequence>
<name>A0A286AEL9_9SPHI</name>
<proteinExistence type="predicted"/>
<keyword evidence="2" id="KW-1185">Reference proteome</keyword>
<dbReference type="Proteomes" id="UP000219281">
    <property type="component" value="Unassembled WGS sequence"/>
</dbReference>
<dbReference type="EMBL" id="OCMT01000005">
    <property type="protein sequence ID" value="SOD20344.1"/>
    <property type="molecule type" value="Genomic_DNA"/>
</dbReference>